<keyword evidence="2" id="KW-1185">Reference proteome</keyword>
<dbReference type="RefSeq" id="WP_008790180.1">
    <property type="nucleotide sequence ID" value="NZ_AKCB01000001.1"/>
</dbReference>
<evidence type="ECO:0000313" key="1">
    <source>
        <dbReference type="EMBL" id="EFW03651.1"/>
    </source>
</evidence>
<comment type="caution">
    <text evidence="1">The sequence shown here is derived from an EMBL/GenBank/DDBJ whole genome shotgun (WGS) entry which is preliminary data.</text>
</comment>
<dbReference type="EMBL" id="ADKX01000045">
    <property type="protein sequence ID" value="EFW03651.1"/>
    <property type="molecule type" value="Genomic_DNA"/>
</dbReference>
<organism evidence="1 2">
    <name type="scientific">Coprobacillus cateniformis</name>
    <dbReference type="NCBI Taxonomy" id="100884"/>
    <lineage>
        <taxon>Bacteria</taxon>
        <taxon>Bacillati</taxon>
        <taxon>Bacillota</taxon>
        <taxon>Erysipelotrichia</taxon>
        <taxon>Erysipelotrichales</taxon>
        <taxon>Coprobacillaceae</taxon>
        <taxon>Coprobacillus</taxon>
    </lineage>
</organism>
<proteinExistence type="predicted"/>
<reference evidence="1 2" key="1">
    <citation type="submission" date="2010-12" db="EMBL/GenBank/DDBJ databases">
        <title>The Genome Sequence of Coprobacillus sp. strain 29_1.</title>
        <authorList>
            <consortium name="The Broad Institute Genome Sequencing Platform"/>
            <person name="Earl A."/>
            <person name="Ward D."/>
            <person name="Feldgarden M."/>
            <person name="Gevers D."/>
            <person name="Daigneault M."/>
            <person name="Sibley C.D."/>
            <person name="White A."/>
            <person name="Strauss J."/>
            <person name="Allen-Vercoe E."/>
            <person name="Young S.K."/>
            <person name="Zeng Q."/>
            <person name="Gargeya S."/>
            <person name="Fitzgerald M."/>
            <person name="Haas B."/>
            <person name="Abouelleil A."/>
            <person name="Alvarado L."/>
            <person name="Arachchi H.M."/>
            <person name="Berlin A."/>
            <person name="Brown A."/>
            <person name="Chapman S.B."/>
            <person name="Chen Z."/>
            <person name="Dunbar C."/>
            <person name="Freedman E."/>
            <person name="Gearin G."/>
            <person name="Gellesch M."/>
            <person name="Goldberg J."/>
            <person name="Griggs A."/>
            <person name="Gujja S."/>
            <person name="Heilman E."/>
            <person name="Heiman D."/>
            <person name="Howarth C."/>
            <person name="Larson L."/>
            <person name="Lui A."/>
            <person name="MacDonald P.J.P."/>
            <person name="Mehta T."/>
            <person name="Montmayeur A."/>
            <person name="Murphy C."/>
            <person name="Neiman D."/>
            <person name="Pearson M."/>
            <person name="Priest M."/>
            <person name="Roberts A."/>
            <person name="Saif S."/>
            <person name="Shea T."/>
            <person name="Shenoy N."/>
            <person name="Sisk P."/>
            <person name="Stolte C."/>
            <person name="Sykes S."/>
            <person name="White J."/>
            <person name="Yandava C."/>
            <person name="Nusbaum C."/>
            <person name="Birren B."/>
        </authorList>
    </citation>
    <scope>NUCLEOTIDE SEQUENCE [LARGE SCALE GENOMIC DNA]</scope>
    <source>
        <strain evidence="1 2">29_1</strain>
    </source>
</reference>
<accession>E7GEA4</accession>
<protein>
    <submittedName>
        <fullName evidence="1">Uncharacterized protein</fullName>
    </submittedName>
</protein>
<evidence type="ECO:0000313" key="2">
    <source>
        <dbReference type="Proteomes" id="UP000003157"/>
    </source>
</evidence>
<dbReference type="HOGENOM" id="CLU_207361_0_0_9"/>
<dbReference type="Proteomes" id="UP000003157">
    <property type="component" value="Unassembled WGS sequence"/>
</dbReference>
<dbReference type="Gene3D" id="1.10.3290.10">
    <property type="entry name" value="Fido-like domain"/>
    <property type="match status" value="1"/>
</dbReference>
<dbReference type="OrthoDB" id="9813719at2"/>
<sequence length="59" mass="7003">MDKYKYSYEYSSNYCYPGSDVLINKLNIRDEILLNKYKKELFAIRQAEITISPMKGDLD</sequence>
<dbReference type="STRING" id="100884.GCA_000269565_02452"/>
<dbReference type="AlphaFoldDB" id="E7GEA4"/>
<gene>
    <name evidence="1" type="ORF">HMPREF9488_03097</name>
</gene>
<dbReference type="InterPro" id="IPR036597">
    <property type="entry name" value="Fido-like_dom_sf"/>
</dbReference>
<dbReference type="GeneID" id="78230268"/>
<name>E7GEA4_9FIRM</name>